<evidence type="ECO:0000313" key="5">
    <source>
        <dbReference type="EMBL" id="GAG14287.1"/>
    </source>
</evidence>
<keyword evidence="3" id="KW-0233">DNA recombination</keyword>
<dbReference type="InterPro" id="IPR013762">
    <property type="entry name" value="Integrase-like_cat_sf"/>
</dbReference>
<comment type="caution">
    <text evidence="5">The sequence shown here is derived from an EMBL/GenBank/DDBJ whole genome shotgun (WGS) entry which is preliminary data.</text>
</comment>
<dbReference type="GO" id="GO:0006310">
    <property type="term" value="P:DNA recombination"/>
    <property type="evidence" value="ECO:0007669"/>
    <property type="project" value="UniProtKB-KW"/>
</dbReference>
<dbReference type="Gene3D" id="1.10.443.10">
    <property type="entry name" value="Intergrase catalytic core"/>
    <property type="match status" value="1"/>
</dbReference>
<dbReference type="EMBL" id="BARS01037550">
    <property type="protein sequence ID" value="GAG14287.1"/>
    <property type="molecule type" value="Genomic_DNA"/>
</dbReference>
<evidence type="ECO:0000256" key="1">
    <source>
        <dbReference type="ARBA" id="ARBA00004496"/>
    </source>
</evidence>
<protein>
    <recommendedName>
        <fullName evidence="4">Tyr recombinase domain-containing protein</fullName>
    </recommendedName>
</protein>
<accession>X0VT05</accession>
<evidence type="ECO:0000259" key="4">
    <source>
        <dbReference type="PROSITE" id="PS51898"/>
    </source>
</evidence>
<sequence length="81" mass="9424">RRCALKAGLDERVFPHLLRHTFATHMLDGGADLRVVQELLGHESVGSTQIYTHVSEAEKRRVYDAAFYNVWRSRRRRSEAE</sequence>
<comment type="subcellular location">
    <subcellularLocation>
        <location evidence="1">Cytoplasm</location>
    </subcellularLocation>
</comment>
<dbReference type="GO" id="GO:0003677">
    <property type="term" value="F:DNA binding"/>
    <property type="evidence" value="ECO:0007669"/>
    <property type="project" value="InterPro"/>
</dbReference>
<evidence type="ECO:0000256" key="3">
    <source>
        <dbReference type="ARBA" id="ARBA00023172"/>
    </source>
</evidence>
<organism evidence="5">
    <name type="scientific">marine sediment metagenome</name>
    <dbReference type="NCBI Taxonomy" id="412755"/>
    <lineage>
        <taxon>unclassified sequences</taxon>
        <taxon>metagenomes</taxon>
        <taxon>ecological metagenomes</taxon>
    </lineage>
</organism>
<dbReference type="PANTHER" id="PTHR30349:SF77">
    <property type="entry name" value="TYROSINE RECOMBINASE XERC"/>
    <property type="match status" value="1"/>
</dbReference>
<keyword evidence="2" id="KW-0229">DNA integration</keyword>
<dbReference type="GO" id="GO:0015074">
    <property type="term" value="P:DNA integration"/>
    <property type="evidence" value="ECO:0007669"/>
    <property type="project" value="UniProtKB-KW"/>
</dbReference>
<reference evidence="5" key="1">
    <citation type="journal article" date="2014" name="Front. Microbiol.">
        <title>High frequency of phylogenetically diverse reductive dehalogenase-homologous genes in deep subseafloor sedimentary metagenomes.</title>
        <authorList>
            <person name="Kawai M."/>
            <person name="Futagami T."/>
            <person name="Toyoda A."/>
            <person name="Takaki Y."/>
            <person name="Nishi S."/>
            <person name="Hori S."/>
            <person name="Arai W."/>
            <person name="Tsubouchi T."/>
            <person name="Morono Y."/>
            <person name="Uchiyama I."/>
            <person name="Ito T."/>
            <person name="Fujiyama A."/>
            <person name="Inagaki F."/>
            <person name="Takami H."/>
        </authorList>
    </citation>
    <scope>NUCLEOTIDE SEQUENCE</scope>
    <source>
        <strain evidence="5">Expedition CK06-06</strain>
    </source>
</reference>
<dbReference type="InterPro" id="IPR050090">
    <property type="entry name" value="Tyrosine_recombinase_XerCD"/>
</dbReference>
<dbReference type="PANTHER" id="PTHR30349">
    <property type="entry name" value="PHAGE INTEGRASE-RELATED"/>
    <property type="match status" value="1"/>
</dbReference>
<dbReference type="AlphaFoldDB" id="X0VT05"/>
<dbReference type="PROSITE" id="PS51898">
    <property type="entry name" value="TYR_RECOMBINASE"/>
    <property type="match status" value="1"/>
</dbReference>
<dbReference type="InterPro" id="IPR011010">
    <property type="entry name" value="DNA_brk_join_enz"/>
</dbReference>
<dbReference type="GO" id="GO:0005737">
    <property type="term" value="C:cytoplasm"/>
    <property type="evidence" value="ECO:0007669"/>
    <property type="project" value="UniProtKB-SubCell"/>
</dbReference>
<gene>
    <name evidence="5" type="ORF">S01H1_57570</name>
</gene>
<dbReference type="InterPro" id="IPR002104">
    <property type="entry name" value="Integrase_catalytic"/>
</dbReference>
<name>X0VT05_9ZZZZ</name>
<evidence type="ECO:0000256" key="2">
    <source>
        <dbReference type="ARBA" id="ARBA00022908"/>
    </source>
</evidence>
<feature type="domain" description="Tyr recombinase" evidence="4">
    <location>
        <begin position="1"/>
        <end position="64"/>
    </location>
</feature>
<dbReference type="Pfam" id="PF00589">
    <property type="entry name" value="Phage_integrase"/>
    <property type="match status" value="1"/>
</dbReference>
<dbReference type="SUPFAM" id="SSF56349">
    <property type="entry name" value="DNA breaking-rejoining enzymes"/>
    <property type="match status" value="1"/>
</dbReference>
<feature type="non-terminal residue" evidence="5">
    <location>
        <position position="1"/>
    </location>
</feature>
<proteinExistence type="predicted"/>